<organism evidence="1">
    <name type="scientific">freshwater metagenome</name>
    <dbReference type="NCBI Taxonomy" id="449393"/>
    <lineage>
        <taxon>unclassified sequences</taxon>
        <taxon>metagenomes</taxon>
        <taxon>ecological metagenomes</taxon>
    </lineage>
</organism>
<protein>
    <submittedName>
        <fullName evidence="1">Unannotated protein</fullName>
    </submittedName>
</protein>
<name>A0A6J6F6B9_9ZZZZ</name>
<sequence length="855" mass="87772">MLQPADAGKEISVVVTATRTAYTSALRTSVPTDEVAALDFDDAVKPTLDGTEQVGNTLRVSPGDWSPTPTSFVYQWLRDGDPIAGATNATYTLVGEDVETAISAEVTGIKLGYETTTMATDETEAIEPGSLVPTPVPTIAGVARVGNQLTVSAGTWLPRPVVLEYQWMSGGVDIVGATETRYTPTSEDLDEVISVRVEATKLGYVSETMTSVDTAAVVEGVLTATPVPTISGTVQVGKTLTAQAGTWGPVGVELAYQWKRGTSNIDGATTSSYDLVAADAGATISVHVTGSLEAYTGVIKNSLPTATVALGSFTTVPTPVVSGESTVGKTLTATTGAWTPSATINYQWYRQTGIRVPVLISGATSSTYVLTAADYATKVSVAAIASRTGYNTTTVFSSQKAVTLGVFDTAPIPTITGTAQVGSTLTSVSGSWAPTGTLSYTWNRNGTPIRGATAATYTITGADVGATLSVTVTASKTNYVTTAKTSLVTATVSTSDFSASPTPTISGTEDVGSVLSAVPGAWLPTPSAHTYQWYRDATLITGATRSTYTLVAADLGTEITVKVTGTLLGYNSANKTSLATEEIQSGTFSPAPVPTISGTQRAGMVLTATAGTWGPVSPTLAYQWKRDGMPVEDATVRTYELTALDVGTNITVEVSATAPGFTSATVTSVATGDIALGVLSPTPTPTITGTMDVGSTAIATPGMWGPGSISLAYRWKRNGTNITDATSATYVIVGADRGASITVEVTATRTGYTTVTKSSAARLAVAGTITNSVLPSLTGIATVGSVLTAAPGTWSPAADSTTYQWLRGGVAINGATNSTYTLIAADRGTKISVRVTVVKANYNVTSKTSSVVRVS</sequence>
<dbReference type="AlphaFoldDB" id="A0A6J6F6B9"/>
<reference evidence="1" key="1">
    <citation type="submission" date="2020-05" db="EMBL/GenBank/DDBJ databases">
        <authorList>
            <person name="Chiriac C."/>
            <person name="Salcher M."/>
            <person name="Ghai R."/>
            <person name="Kavagutti S V."/>
        </authorList>
    </citation>
    <scope>NUCLEOTIDE SEQUENCE</scope>
</reference>
<dbReference type="EMBL" id="CAEZTZ010000056">
    <property type="protein sequence ID" value="CAB4584422.1"/>
    <property type="molecule type" value="Genomic_DNA"/>
</dbReference>
<gene>
    <name evidence="1" type="ORF">UFOPK1767_00535</name>
</gene>
<dbReference type="Gene3D" id="2.60.40.2700">
    <property type="match status" value="9"/>
</dbReference>
<proteinExistence type="predicted"/>
<accession>A0A6J6F6B9</accession>
<evidence type="ECO:0000313" key="1">
    <source>
        <dbReference type="EMBL" id="CAB4584422.1"/>
    </source>
</evidence>